<evidence type="ECO:0000259" key="3">
    <source>
        <dbReference type="Pfam" id="PF01557"/>
    </source>
</evidence>
<feature type="domain" description="Fumarylacetoacetase-like C-terminal" evidence="3">
    <location>
        <begin position="238"/>
        <end position="384"/>
    </location>
</feature>
<organism evidence="4 5">
    <name type="scientific">Herbiconiux moechotypicola</name>
    <dbReference type="NCBI Taxonomy" id="637393"/>
    <lineage>
        <taxon>Bacteria</taxon>
        <taxon>Bacillati</taxon>
        <taxon>Actinomycetota</taxon>
        <taxon>Actinomycetes</taxon>
        <taxon>Micrococcales</taxon>
        <taxon>Microbacteriaceae</taxon>
        <taxon>Herbiconiux</taxon>
    </lineage>
</organism>
<evidence type="ECO:0000313" key="4">
    <source>
        <dbReference type="EMBL" id="GAA2233652.1"/>
    </source>
</evidence>
<proteinExistence type="inferred from homology"/>
<dbReference type="SUPFAM" id="SSF56529">
    <property type="entry name" value="FAH"/>
    <property type="match status" value="1"/>
</dbReference>
<name>A0ABP5QHU8_9MICO</name>
<dbReference type="InterPro" id="IPR051121">
    <property type="entry name" value="FAH"/>
</dbReference>
<gene>
    <name evidence="4" type="ORF">GCM10009851_18300</name>
</gene>
<dbReference type="PANTHER" id="PTHR42796">
    <property type="entry name" value="FUMARYLACETOACETATE HYDROLASE DOMAIN-CONTAINING PROTEIN 2A-RELATED"/>
    <property type="match status" value="1"/>
</dbReference>
<reference evidence="5" key="1">
    <citation type="journal article" date="2019" name="Int. J. Syst. Evol. Microbiol.">
        <title>The Global Catalogue of Microorganisms (GCM) 10K type strain sequencing project: providing services to taxonomists for standard genome sequencing and annotation.</title>
        <authorList>
            <consortium name="The Broad Institute Genomics Platform"/>
            <consortium name="The Broad Institute Genome Sequencing Center for Infectious Disease"/>
            <person name="Wu L."/>
            <person name="Ma J."/>
        </authorList>
    </citation>
    <scope>NUCLEOTIDE SEQUENCE [LARGE SCALE GENOMIC DNA]</scope>
    <source>
        <strain evidence="5">JCM 16117</strain>
    </source>
</reference>
<protein>
    <submittedName>
        <fullName evidence="4">Fumarylacetoacetate hydrolase family protein</fullName>
    </submittedName>
</protein>
<dbReference type="RefSeq" id="WP_259481721.1">
    <property type="nucleotide sequence ID" value="NZ_BAAAQY010000005.1"/>
</dbReference>
<comment type="similarity">
    <text evidence="1">Belongs to the FAH family.</text>
</comment>
<evidence type="ECO:0000256" key="2">
    <source>
        <dbReference type="ARBA" id="ARBA00022723"/>
    </source>
</evidence>
<evidence type="ECO:0000256" key="1">
    <source>
        <dbReference type="ARBA" id="ARBA00010211"/>
    </source>
</evidence>
<keyword evidence="4" id="KW-0378">Hydrolase</keyword>
<comment type="caution">
    <text evidence="4">The sequence shown here is derived from an EMBL/GenBank/DDBJ whole genome shotgun (WGS) entry which is preliminary data.</text>
</comment>
<sequence length="410" mass="43059">MSTTSASALAPTAWAGTAEQALPRDGYAGTLVGRVWNPAAGADGGPSPVLVTADGVFDLSATFATVSALAEHPSPAAAAHAAGATAPRLGSFDEIYANTAAAERDPAVPWLLAPVDLQTLKAAGVTFAVSMIERVIEERVRGDIEAAARMRGAILEQIGTDLREVKPGSEPAIALKEYLVGEGLWSQYLEVGIGPDAEIFTKGPTLSARGTAAQVGVLAGSQWNNPEPEVALIVDSSGRIVGATLGNDVNLRDVEGRSALLLPKAKDNNASCALGPLIRLFDEGFDLDAVRRMRVTLELDAGEGGDGFHLDGNSQMAEISRDPVDLVGQLLGPHHQYPDGAVLMLGTMFAPIVDRDEPDRGFTHKRGDVVRISSDELGSLVNQVEESERCEPWQFGIGSLMVNLAGRQLL</sequence>
<dbReference type="InterPro" id="IPR036663">
    <property type="entry name" value="Fumarylacetoacetase_C_sf"/>
</dbReference>
<dbReference type="Gene3D" id="3.90.850.10">
    <property type="entry name" value="Fumarylacetoacetase-like, C-terminal domain"/>
    <property type="match status" value="1"/>
</dbReference>
<keyword evidence="5" id="KW-1185">Reference proteome</keyword>
<dbReference type="Pfam" id="PF01557">
    <property type="entry name" value="FAA_hydrolase"/>
    <property type="match status" value="1"/>
</dbReference>
<dbReference type="InterPro" id="IPR011234">
    <property type="entry name" value="Fumarylacetoacetase-like_C"/>
</dbReference>
<keyword evidence="2" id="KW-0479">Metal-binding</keyword>
<dbReference type="GO" id="GO:0016787">
    <property type="term" value="F:hydrolase activity"/>
    <property type="evidence" value="ECO:0007669"/>
    <property type="project" value="UniProtKB-KW"/>
</dbReference>
<accession>A0ABP5QHU8</accession>
<dbReference type="Proteomes" id="UP001500929">
    <property type="component" value="Unassembled WGS sequence"/>
</dbReference>
<dbReference type="EMBL" id="BAAAQY010000005">
    <property type="protein sequence ID" value="GAA2233652.1"/>
    <property type="molecule type" value="Genomic_DNA"/>
</dbReference>
<evidence type="ECO:0000313" key="5">
    <source>
        <dbReference type="Proteomes" id="UP001500929"/>
    </source>
</evidence>
<dbReference type="PANTHER" id="PTHR42796:SF7">
    <property type="entry name" value="2-DEHYDRO-3-DEOXY-D-ARABINONATE DEHYDRATASE"/>
    <property type="match status" value="1"/>
</dbReference>